<protein>
    <submittedName>
        <fullName evidence="2 3">Uncharacterized protein</fullName>
    </submittedName>
</protein>
<dbReference type="HOGENOM" id="CLU_449250_0_0_1"/>
<dbReference type="VEuPathDB" id="VectorBase:ISCI023205"/>
<evidence type="ECO:0000256" key="1">
    <source>
        <dbReference type="SAM" id="MobiDB-lite"/>
    </source>
</evidence>
<accession>B7QM39</accession>
<dbReference type="EMBL" id="DS968935">
    <property type="protein sequence ID" value="EEC19911.1"/>
    <property type="molecule type" value="Genomic_DNA"/>
</dbReference>
<evidence type="ECO:0007829" key="5">
    <source>
        <dbReference type="PeptideAtlas" id="B7QM39"/>
    </source>
</evidence>
<name>B7QM39_IXOSC</name>
<keyword evidence="5" id="KW-1267">Proteomics identification</keyword>
<sequence>MGRLEGFDPQRVAALQAQAQVGAPQHTQGLRPMFVQLQANIEAAEGTRVPKVLPQGPPTPNDSTSGSVGGEGVGPQHACHPPQQQQSQQHQRRAVGVAEENGAATAPEGESDAPEASQPAKKKTAGDLVKEVEVQGSEDPEEAGVDMEEDLDDDELLGLGNDFNILEYADPELDRAFVGEGEKSNILDEHLDLDDKEDDLDEVGRATDAEVKEEDACSERATSGAAGAKHGPDDIKEKSGGVEHKPGTEFPEFPQPLGVRIEPPFGAVRGMRPPPPYAGGRLPLALGPLGPMGMRGPPGLRGALGSGAERPLLLQEQPLLLEDLVEQEKREQRKQGAVAGGGDGVSPGTASLLSDVDFERLKADVLSGPPDDTIGGPPTAPAPLLPPVPQQHSVNPAHLVASPLRYHHMHQGGPGAWPPPAMLQGGPQGTHMLRQPPAAMGALVPPGGAMHLVRPDQGAIRMMGVPSHRQEHMVPGSGAPSGSGQGVGSVVSPSAQSFQIQTLPSPPVPPLAALPVGGDPEQQRQQQQAVAAYEQWLAQQDALLASQRKFLETEVGKLRKAKKALTTKQRQLAKSGQELPQHNALELLRIGQEQPGLQKQLEQVGGRK</sequence>
<organism>
    <name type="scientific">Ixodes scapularis</name>
    <name type="common">Black-legged tick</name>
    <name type="synonym">Deer tick</name>
    <dbReference type="NCBI Taxonomy" id="6945"/>
    <lineage>
        <taxon>Eukaryota</taxon>
        <taxon>Metazoa</taxon>
        <taxon>Ecdysozoa</taxon>
        <taxon>Arthropoda</taxon>
        <taxon>Chelicerata</taxon>
        <taxon>Arachnida</taxon>
        <taxon>Acari</taxon>
        <taxon>Parasitiformes</taxon>
        <taxon>Ixodida</taxon>
        <taxon>Ixodoidea</taxon>
        <taxon>Ixodidae</taxon>
        <taxon>Ixodinae</taxon>
        <taxon>Ixodes</taxon>
    </lineage>
</organism>
<evidence type="ECO:0000313" key="4">
    <source>
        <dbReference type="Proteomes" id="UP000001555"/>
    </source>
</evidence>
<dbReference type="EMBL" id="ABJB010050153">
    <property type="status" value="NOT_ANNOTATED_CDS"/>
    <property type="molecule type" value="Genomic_DNA"/>
</dbReference>
<dbReference type="GO" id="GO:0071565">
    <property type="term" value="C:nBAF complex"/>
    <property type="evidence" value="ECO:0000318"/>
    <property type="project" value="GO_Central"/>
</dbReference>
<feature type="compositionally biased region" description="Low complexity" evidence="1">
    <location>
        <begin position="488"/>
        <end position="497"/>
    </location>
</feature>
<dbReference type="STRING" id="6945.B7QM39"/>
<dbReference type="GO" id="GO:0007399">
    <property type="term" value="P:nervous system development"/>
    <property type="evidence" value="ECO:0000318"/>
    <property type="project" value="GO_Central"/>
</dbReference>
<feature type="region of interest" description="Disordered" evidence="1">
    <location>
        <begin position="470"/>
        <end position="526"/>
    </location>
</feature>
<keyword evidence="4" id="KW-1185">Reference proteome</keyword>
<dbReference type="EMBL" id="ABJB011081387">
    <property type="status" value="NOT_ANNOTATED_CDS"/>
    <property type="molecule type" value="Genomic_DNA"/>
</dbReference>
<feature type="compositionally biased region" description="Acidic residues" evidence="1">
    <location>
        <begin position="136"/>
        <end position="156"/>
    </location>
</feature>
<dbReference type="VEuPathDB" id="VectorBase:ISCW023205"/>
<dbReference type="PaxDb" id="6945-B7QM39"/>
<evidence type="ECO:0000313" key="2">
    <source>
        <dbReference type="EMBL" id="EEC19911.1"/>
    </source>
</evidence>
<feature type="region of interest" description="Disordered" evidence="1">
    <location>
        <begin position="46"/>
        <end position="156"/>
    </location>
</feature>
<feature type="compositionally biased region" description="Low complexity" evidence="1">
    <location>
        <begin position="74"/>
        <end position="89"/>
    </location>
</feature>
<evidence type="ECO:0000313" key="3">
    <source>
        <dbReference type="EnsemblMetazoa" id="ISCW023205-PA"/>
    </source>
</evidence>
<reference evidence="3" key="2">
    <citation type="submission" date="2020-05" db="UniProtKB">
        <authorList>
            <consortium name="EnsemblMetazoa"/>
        </authorList>
    </citation>
    <scope>IDENTIFICATION</scope>
    <source>
        <strain evidence="3">wikel</strain>
    </source>
</reference>
<feature type="compositionally biased region" description="Acidic residues" evidence="1">
    <location>
        <begin position="191"/>
        <end position="201"/>
    </location>
</feature>
<dbReference type="VEuPathDB" id="VectorBase:ISCP_015792"/>
<proteinExistence type="evidence at protein level"/>
<feature type="compositionally biased region" description="Basic and acidic residues" evidence="1">
    <location>
        <begin position="202"/>
        <end position="218"/>
    </location>
</feature>
<reference evidence="2 4" key="1">
    <citation type="submission" date="2008-03" db="EMBL/GenBank/DDBJ databases">
        <title>Annotation of Ixodes scapularis.</title>
        <authorList>
            <consortium name="Ixodes scapularis Genome Project Consortium"/>
            <person name="Caler E."/>
            <person name="Hannick L.I."/>
            <person name="Bidwell S."/>
            <person name="Joardar V."/>
            <person name="Thiagarajan M."/>
            <person name="Amedeo P."/>
            <person name="Galinsky K.J."/>
            <person name="Schobel S."/>
            <person name="Inman J."/>
            <person name="Hostetler J."/>
            <person name="Miller J."/>
            <person name="Hammond M."/>
            <person name="Megy K."/>
            <person name="Lawson D."/>
            <person name="Kodira C."/>
            <person name="Sutton G."/>
            <person name="Meyer J."/>
            <person name="Hill C.A."/>
            <person name="Birren B."/>
            <person name="Nene V."/>
            <person name="Collins F."/>
            <person name="Alarcon-Chaidez F."/>
            <person name="Wikel S."/>
            <person name="Strausberg R."/>
        </authorList>
    </citation>
    <scope>NUCLEOTIDE SEQUENCE [LARGE SCALE GENOMIC DNA]</scope>
    <source>
        <strain evidence="4">Wikel</strain>
        <strain evidence="2">Wikel colony</strain>
    </source>
</reference>
<feature type="region of interest" description="Disordered" evidence="1">
    <location>
        <begin position="188"/>
        <end position="258"/>
    </location>
</feature>
<dbReference type="EMBL" id="ABJB010379310">
    <property type="status" value="NOT_ANNOTATED_CDS"/>
    <property type="molecule type" value="Genomic_DNA"/>
</dbReference>
<feature type="compositionally biased region" description="Basic and acidic residues" evidence="1">
    <location>
        <begin position="124"/>
        <end position="133"/>
    </location>
</feature>
<dbReference type="InParanoid" id="B7QM39"/>
<dbReference type="Proteomes" id="UP000001555">
    <property type="component" value="Unassembled WGS sequence"/>
</dbReference>
<feature type="region of interest" description="Disordered" evidence="1">
    <location>
        <begin position="331"/>
        <end position="351"/>
    </location>
</feature>
<dbReference type="AlphaFoldDB" id="B7QM39"/>
<dbReference type="OrthoDB" id="308383at2759"/>
<dbReference type="EMBL" id="ABJB010207423">
    <property type="status" value="NOT_ANNOTATED_CDS"/>
    <property type="molecule type" value="Genomic_DNA"/>
</dbReference>
<feature type="compositionally biased region" description="Basic and acidic residues" evidence="1">
    <location>
        <begin position="230"/>
        <end position="247"/>
    </location>
</feature>
<dbReference type="EnsemblMetazoa" id="ISCW023205-RA">
    <property type="protein sequence ID" value="ISCW023205-PA"/>
    <property type="gene ID" value="ISCW023205"/>
</dbReference>
<gene>
    <name evidence="2" type="ORF">IscW_ISCW023205</name>
</gene>